<keyword evidence="7" id="KW-0653">Protein transport</keyword>
<dbReference type="GO" id="GO:0022857">
    <property type="term" value="F:transmembrane transporter activity"/>
    <property type="evidence" value="ECO:0007669"/>
    <property type="project" value="InterPro"/>
</dbReference>
<reference evidence="10 11" key="1">
    <citation type="submission" date="2012-02" db="EMBL/GenBank/DDBJ databases">
        <title>Complete genome sequence of Phycisphaera mikurensis NBRC 102666.</title>
        <authorList>
            <person name="Ankai A."/>
            <person name="Hosoyama A."/>
            <person name="Terui Y."/>
            <person name="Sekine M."/>
            <person name="Fukai R."/>
            <person name="Kato Y."/>
            <person name="Nakamura S."/>
            <person name="Yamada-Narita S."/>
            <person name="Kawakoshi A."/>
            <person name="Fukunaga Y."/>
            <person name="Yamazaki S."/>
            <person name="Fujita N."/>
        </authorList>
    </citation>
    <scope>NUCLEOTIDE SEQUENCE [LARGE SCALE GENOMIC DNA]</scope>
    <source>
        <strain evidence="11">NBRC 102666 / KCTC 22515 / FYK2301M01</strain>
    </source>
</reference>
<dbReference type="STRING" id="1142394.PSMK_25730"/>
<dbReference type="AlphaFoldDB" id="I0IHJ4"/>
<sequence>MHTLRRRDRGRLPRLDVLPLLDVVFLLLTYFIYAMAVLVRADALPVGVAPVVGAGGPAPVPDHVLTLTTDGSLRYNGEPLEPAGVEAVAAALAEDPAEPTLYVALGVEDAGAGGPAAADRGPRIWSLLQAFERAGLRRVALVGPPEADPRPDQSGPPEADPRPDQSGPPEAGPRPDQSGPPEAGGGG</sequence>
<keyword evidence="3" id="KW-1003">Cell membrane</keyword>
<organism evidence="10 11">
    <name type="scientific">Phycisphaera mikurensis (strain NBRC 102666 / KCTC 22515 / FYK2301M01)</name>
    <dbReference type="NCBI Taxonomy" id="1142394"/>
    <lineage>
        <taxon>Bacteria</taxon>
        <taxon>Pseudomonadati</taxon>
        <taxon>Planctomycetota</taxon>
        <taxon>Phycisphaerae</taxon>
        <taxon>Phycisphaerales</taxon>
        <taxon>Phycisphaeraceae</taxon>
        <taxon>Phycisphaera</taxon>
    </lineage>
</organism>
<dbReference type="EMBL" id="AP012338">
    <property type="protein sequence ID" value="BAM04732.1"/>
    <property type="molecule type" value="Genomic_DNA"/>
</dbReference>
<keyword evidence="11" id="KW-1185">Reference proteome</keyword>
<evidence type="ECO:0000256" key="6">
    <source>
        <dbReference type="ARBA" id="ARBA00023136"/>
    </source>
</evidence>
<keyword evidence="7" id="KW-0813">Transport</keyword>
<dbReference type="InterPro" id="IPR003400">
    <property type="entry name" value="ExbD"/>
</dbReference>
<dbReference type="GO" id="GO:0005886">
    <property type="term" value="C:plasma membrane"/>
    <property type="evidence" value="ECO:0007669"/>
    <property type="project" value="UniProtKB-SubCell"/>
</dbReference>
<name>I0IHJ4_PHYMF</name>
<dbReference type="GO" id="GO:0015031">
    <property type="term" value="P:protein transport"/>
    <property type="evidence" value="ECO:0007669"/>
    <property type="project" value="UniProtKB-KW"/>
</dbReference>
<evidence type="ECO:0000256" key="4">
    <source>
        <dbReference type="ARBA" id="ARBA00022692"/>
    </source>
</evidence>
<dbReference type="Proteomes" id="UP000007881">
    <property type="component" value="Chromosome"/>
</dbReference>
<dbReference type="Pfam" id="PF02472">
    <property type="entry name" value="ExbD"/>
    <property type="match status" value="1"/>
</dbReference>
<proteinExistence type="inferred from homology"/>
<keyword evidence="5 9" id="KW-1133">Transmembrane helix</keyword>
<evidence type="ECO:0000256" key="7">
    <source>
        <dbReference type="RuleBase" id="RU003879"/>
    </source>
</evidence>
<evidence type="ECO:0000256" key="2">
    <source>
        <dbReference type="ARBA" id="ARBA00005811"/>
    </source>
</evidence>
<feature type="transmembrane region" description="Helical" evidence="9">
    <location>
        <begin position="20"/>
        <end position="39"/>
    </location>
</feature>
<evidence type="ECO:0000256" key="9">
    <source>
        <dbReference type="SAM" id="Phobius"/>
    </source>
</evidence>
<dbReference type="eggNOG" id="COG0848">
    <property type="taxonomic scope" value="Bacteria"/>
</dbReference>
<keyword evidence="6 9" id="KW-0472">Membrane</keyword>
<evidence type="ECO:0000313" key="11">
    <source>
        <dbReference type="Proteomes" id="UP000007881"/>
    </source>
</evidence>
<gene>
    <name evidence="10" type="ordered locus">PSMK_25730</name>
</gene>
<keyword evidence="4 7" id="KW-0812">Transmembrane</keyword>
<evidence type="ECO:0000256" key="3">
    <source>
        <dbReference type="ARBA" id="ARBA00022475"/>
    </source>
</evidence>
<comment type="similarity">
    <text evidence="2 7">Belongs to the ExbD/TolR family.</text>
</comment>
<evidence type="ECO:0000256" key="1">
    <source>
        <dbReference type="ARBA" id="ARBA00004162"/>
    </source>
</evidence>
<evidence type="ECO:0000256" key="5">
    <source>
        <dbReference type="ARBA" id="ARBA00022989"/>
    </source>
</evidence>
<comment type="subcellular location">
    <subcellularLocation>
        <location evidence="1">Cell membrane</location>
        <topology evidence="1">Single-pass membrane protein</topology>
    </subcellularLocation>
    <subcellularLocation>
        <location evidence="7">Cell membrane</location>
        <topology evidence="7">Single-pass type II membrane protein</topology>
    </subcellularLocation>
</comment>
<evidence type="ECO:0000256" key="8">
    <source>
        <dbReference type="SAM" id="MobiDB-lite"/>
    </source>
</evidence>
<accession>I0IHJ4</accession>
<dbReference type="HOGENOM" id="CLU_1446408_0_0_0"/>
<evidence type="ECO:0000313" key="10">
    <source>
        <dbReference type="EMBL" id="BAM04732.1"/>
    </source>
</evidence>
<dbReference type="KEGG" id="phm:PSMK_25730"/>
<feature type="region of interest" description="Disordered" evidence="8">
    <location>
        <begin position="140"/>
        <end position="187"/>
    </location>
</feature>
<protein>
    <submittedName>
        <fullName evidence="10">ExbD/TolR family protein</fullName>
    </submittedName>
</protein>